<accession>A0A9P6CCF4</accession>
<dbReference type="InterPro" id="IPR041457">
    <property type="entry name" value="CxC2_KDZ-assoc"/>
</dbReference>
<evidence type="ECO:0000313" key="3">
    <source>
        <dbReference type="Proteomes" id="UP000807353"/>
    </source>
</evidence>
<dbReference type="PANTHER" id="PTHR33096:SF1">
    <property type="entry name" value="CXC1-LIKE CYSTEINE CLUSTER ASSOCIATED WITH KDZ TRANSPOSASES DOMAIN-CONTAINING PROTEIN"/>
    <property type="match status" value="1"/>
</dbReference>
<name>A0A9P6CCF4_9AGAR</name>
<dbReference type="Pfam" id="PF18803">
    <property type="entry name" value="CxC2"/>
    <property type="match status" value="1"/>
</dbReference>
<organism evidence="2 3">
    <name type="scientific">Collybia nuda</name>
    <dbReference type="NCBI Taxonomy" id="64659"/>
    <lineage>
        <taxon>Eukaryota</taxon>
        <taxon>Fungi</taxon>
        <taxon>Dikarya</taxon>
        <taxon>Basidiomycota</taxon>
        <taxon>Agaricomycotina</taxon>
        <taxon>Agaricomycetes</taxon>
        <taxon>Agaricomycetidae</taxon>
        <taxon>Agaricales</taxon>
        <taxon>Tricholomatineae</taxon>
        <taxon>Clitocybaceae</taxon>
        <taxon>Collybia</taxon>
    </lineage>
</organism>
<sequence>MRNRFEMDSNKRATIGLDFCECERAPSHSIQLLRARLYPATGMYPKTAASFKVLRQFHLLSFESKCSGYEFYNSLARLTDNSGSPRRDRYDEFMRMIRQWRHLKMLKRTGRGHDVEGVKATKPGQCAILCPACPQPDINLPPDWESAPDDESWKYALILSIDANFRLQRKRISSEERDPSLGSGWAFFVDEAEYKAYLAANWDHKQEPSTCMSHDAVNKPDREAQGLAASGAGTIDCARHNFKHPNGVGDLQAGERYINMDYLVFLSLVNSKIRIIVISYDIVCQWHKKLFDRMMSFPHHMHLSKNVVYILFLIPKFHLPAHIEDCNLQFLFNLTKNVGRTDGEAPECGWASINPVAQSTKEMGPGSRRDTLDNHFNDWNWKKTITFGERMLNKIQEAVPSRSEHPQALEDFEVSIPPAIIKEWKVAIEDWEKDASQPNPFKMKAKRLGLHPTEKQLTNILNRSNHLRQKIAAWTDDQALYMPHAAQERMRNVTDIRLYLPSALSMTTIVDKGLCIIEWKLREGQAYDALEEIRHVLHLRSHLYKHKDCFSRGVKANTRSNVAIENATMRINRASEKYKVARAALISLAPEHALRRLDKEDIHGLSEGLYGDTEGTRRPSWIWMSYGIVTNDGDNDYVMNEALRVEWCRARARAMRWDEEVELLQEEMRRILVFLEWQAIWWEHQGTAAYSLDSTTKEGMIAYANKQASLRLTL</sequence>
<evidence type="ECO:0000313" key="2">
    <source>
        <dbReference type="EMBL" id="KAF9456024.1"/>
    </source>
</evidence>
<dbReference type="PANTHER" id="PTHR33096">
    <property type="entry name" value="CXC2 DOMAIN-CONTAINING PROTEIN"/>
    <property type="match status" value="1"/>
</dbReference>
<dbReference type="Proteomes" id="UP000807353">
    <property type="component" value="Unassembled WGS sequence"/>
</dbReference>
<comment type="caution">
    <text evidence="2">The sequence shown here is derived from an EMBL/GenBank/DDBJ whole genome shotgun (WGS) entry which is preliminary data.</text>
</comment>
<evidence type="ECO:0000259" key="1">
    <source>
        <dbReference type="Pfam" id="PF18803"/>
    </source>
</evidence>
<dbReference type="Pfam" id="PF18758">
    <property type="entry name" value="KDZ"/>
    <property type="match status" value="1"/>
</dbReference>
<protein>
    <recommendedName>
        <fullName evidence="1">CxC2-like cysteine cluster KDZ transposase-associated domain-containing protein</fullName>
    </recommendedName>
</protein>
<dbReference type="OrthoDB" id="3261436at2759"/>
<reference evidence="2" key="1">
    <citation type="submission" date="2020-11" db="EMBL/GenBank/DDBJ databases">
        <authorList>
            <consortium name="DOE Joint Genome Institute"/>
            <person name="Ahrendt S."/>
            <person name="Riley R."/>
            <person name="Andreopoulos W."/>
            <person name="Labutti K."/>
            <person name="Pangilinan J."/>
            <person name="Ruiz-Duenas F.J."/>
            <person name="Barrasa J.M."/>
            <person name="Sanchez-Garcia M."/>
            <person name="Camarero S."/>
            <person name="Miyauchi S."/>
            <person name="Serrano A."/>
            <person name="Linde D."/>
            <person name="Babiker R."/>
            <person name="Drula E."/>
            <person name="Ayuso-Fernandez I."/>
            <person name="Pacheco R."/>
            <person name="Padilla G."/>
            <person name="Ferreira P."/>
            <person name="Barriuso J."/>
            <person name="Kellner H."/>
            <person name="Castanera R."/>
            <person name="Alfaro M."/>
            <person name="Ramirez L."/>
            <person name="Pisabarro A.G."/>
            <person name="Kuo A."/>
            <person name="Tritt A."/>
            <person name="Lipzen A."/>
            <person name="He G."/>
            <person name="Yan M."/>
            <person name="Ng V."/>
            <person name="Cullen D."/>
            <person name="Martin F."/>
            <person name="Rosso M.-N."/>
            <person name="Henrissat B."/>
            <person name="Hibbett D."/>
            <person name="Martinez A.T."/>
            <person name="Grigoriev I.V."/>
        </authorList>
    </citation>
    <scope>NUCLEOTIDE SEQUENCE</scope>
    <source>
        <strain evidence="2">CBS 247.69</strain>
    </source>
</reference>
<dbReference type="AlphaFoldDB" id="A0A9P6CCF4"/>
<dbReference type="EMBL" id="MU150474">
    <property type="protein sequence ID" value="KAF9456024.1"/>
    <property type="molecule type" value="Genomic_DNA"/>
</dbReference>
<dbReference type="InterPro" id="IPR040521">
    <property type="entry name" value="KDZ"/>
</dbReference>
<feature type="domain" description="CxC2-like cysteine cluster KDZ transposase-associated" evidence="1">
    <location>
        <begin position="7"/>
        <end position="83"/>
    </location>
</feature>
<keyword evidence="3" id="KW-1185">Reference proteome</keyword>
<proteinExistence type="predicted"/>
<gene>
    <name evidence="2" type="ORF">BDZ94DRAFT_1353138</name>
</gene>